<dbReference type="PROSITE" id="PS50018">
    <property type="entry name" value="RAS_GTPASE_ACTIV_2"/>
    <property type="match status" value="1"/>
</dbReference>
<accession>A0AAD9NTS0</accession>
<feature type="coiled-coil region" evidence="4">
    <location>
        <begin position="1471"/>
        <end position="1498"/>
    </location>
</feature>
<dbReference type="SUPFAM" id="SSF143885">
    <property type="entry name" value="RGC domain-like"/>
    <property type="match status" value="1"/>
</dbReference>
<keyword evidence="2" id="KW-0677">Repeat</keyword>
<dbReference type="FunFam" id="1.10.418.10:FF:000013">
    <property type="entry name" value="IQ motif containing GTPase activating protein 1"/>
    <property type="match status" value="1"/>
</dbReference>
<feature type="domain" description="Calponin-homology (CH)" evidence="7">
    <location>
        <begin position="1"/>
        <end position="98"/>
    </location>
</feature>
<dbReference type="Pfam" id="PF00612">
    <property type="entry name" value="IQ"/>
    <property type="match status" value="4"/>
</dbReference>
<feature type="domain" description="Ras-GAP" evidence="6">
    <location>
        <begin position="977"/>
        <end position="1210"/>
    </location>
</feature>
<keyword evidence="4" id="KW-0175">Coiled coil</keyword>
<evidence type="ECO:0000256" key="5">
    <source>
        <dbReference type="SAM" id="MobiDB-lite"/>
    </source>
</evidence>
<keyword evidence="1" id="KW-0597">Phosphoprotein</keyword>
<dbReference type="SMART" id="SM00015">
    <property type="entry name" value="IQ"/>
    <property type="match status" value="4"/>
</dbReference>
<dbReference type="Gene3D" id="1.10.506.10">
    <property type="entry name" value="GTPase Activation - p120gap, domain 1"/>
    <property type="match status" value="1"/>
</dbReference>
<feature type="region of interest" description="Disordered" evidence="5">
    <location>
        <begin position="1389"/>
        <end position="1412"/>
    </location>
</feature>
<dbReference type="InterPro" id="IPR036872">
    <property type="entry name" value="CH_dom_sf"/>
</dbReference>
<dbReference type="InterPro" id="IPR008936">
    <property type="entry name" value="Rho_GTPase_activation_prot"/>
</dbReference>
<name>A0AAD9NTS0_RIDPI</name>
<dbReference type="PANTHER" id="PTHR14149">
    <property type="entry name" value="RAS GTPASE-ACTIVATING PROTEIN WITH IQ MOTIF"/>
    <property type="match status" value="1"/>
</dbReference>
<protein>
    <recommendedName>
        <fullName evidence="10">Ras GTPase-activating-like protein IQGAP1</fullName>
    </recommendedName>
</protein>
<dbReference type="EMBL" id="JAODUO010000445">
    <property type="protein sequence ID" value="KAK2180386.1"/>
    <property type="molecule type" value="Genomic_DNA"/>
</dbReference>
<dbReference type="PROSITE" id="PS00509">
    <property type="entry name" value="RAS_GTPASE_ACTIV_1"/>
    <property type="match status" value="1"/>
</dbReference>
<dbReference type="PANTHER" id="PTHR14149:SF14">
    <property type="entry name" value="CALPONIN-HOMOLOGY (CH) DOMAIN-CONTAINING PROTEIN"/>
    <property type="match status" value="1"/>
</dbReference>
<dbReference type="InterPro" id="IPR023152">
    <property type="entry name" value="RasGAP_CS"/>
</dbReference>
<reference evidence="8" key="1">
    <citation type="journal article" date="2023" name="Mol. Biol. Evol.">
        <title>Third-Generation Sequencing Reveals the Adaptive Role of the Epigenome in Three Deep-Sea Polychaetes.</title>
        <authorList>
            <person name="Perez M."/>
            <person name="Aroh O."/>
            <person name="Sun Y."/>
            <person name="Lan Y."/>
            <person name="Juniper S.K."/>
            <person name="Young C.R."/>
            <person name="Angers B."/>
            <person name="Qian P.Y."/>
        </authorList>
    </citation>
    <scope>NUCLEOTIDE SEQUENCE</scope>
    <source>
        <strain evidence="8">R07B-5</strain>
    </source>
</reference>
<dbReference type="Gene3D" id="1.10.418.10">
    <property type="entry name" value="Calponin-like domain"/>
    <property type="match status" value="1"/>
</dbReference>
<dbReference type="Pfam" id="PF00616">
    <property type="entry name" value="RasGAP"/>
    <property type="match status" value="1"/>
</dbReference>
<keyword evidence="9" id="KW-1185">Reference proteome</keyword>
<evidence type="ECO:0000259" key="7">
    <source>
        <dbReference type="PROSITE" id="PS50021"/>
    </source>
</evidence>
<dbReference type="FunFam" id="1.10.506.10:FF:000004">
    <property type="entry name" value="IQ motif containing GTPase activating protein 1"/>
    <property type="match status" value="1"/>
</dbReference>
<evidence type="ECO:0000256" key="4">
    <source>
        <dbReference type="SAM" id="Coils"/>
    </source>
</evidence>
<dbReference type="InterPro" id="IPR000593">
    <property type="entry name" value="RasGAP_C"/>
</dbReference>
<dbReference type="GO" id="GO:0005938">
    <property type="term" value="C:cell cortex"/>
    <property type="evidence" value="ECO:0007669"/>
    <property type="project" value="TreeGrafter"/>
</dbReference>
<dbReference type="SUPFAM" id="SSF47576">
    <property type="entry name" value="Calponin-homology domain, CH-domain"/>
    <property type="match status" value="1"/>
</dbReference>
<evidence type="ECO:0000256" key="1">
    <source>
        <dbReference type="ARBA" id="ARBA00022553"/>
    </source>
</evidence>
<dbReference type="SUPFAM" id="SSF48350">
    <property type="entry name" value="GTPase activation domain, GAP"/>
    <property type="match status" value="1"/>
</dbReference>
<dbReference type="SMART" id="SM00323">
    <property type="entry name" value="RasGAP"/>
    <property type="match status" value="1"/>
</dbReference>
<keyword evidence="3" id="KW-0112">Calmodulin-binding</keyword>
<dbReference type="InterPro" id="IPR001936">
    <property type="entry name" value="RasGAP_dom"/>
</dbReference>
<comment type="caution">
    <text evidence="8">The sequence shown here is derived from an EMBL/GenBank/DDBJ whole genome shotgun (WGS) entry which is preliminary data.</text>
</comment>
<dbReference type="GO" id="GO:0005096">
    <property type="term" value="F:GTPase activator activity"/>
    <property type="evidence" value="ECO:0007669"/>
    <property type="project" value="TreeGrafter"/>
</dbReference>
<dbReference type="Pfam" id="PF03836">
    <property type="entry name" value="RasGAP_C"/>
    <property type="match status" value="1"/>
</dbReference>
<evidence type="ECO:0000313" key="9">
    <source>
        <dbReference type="Proteomes" id="UP001209878"/>
    </source>
</evidence>
<dbReference type="PROSITE" id="PS50021">
    <property type="entry name" value="CH"/>
    <property type="match status" value="1"/>
</dbReference>
<dbReference type="PROSITE" id="PS50096">
    <property type="entry name" value="IQ"/>
    <property type="match status" value="4"/>
</dbReference>
<evidence type="ECO:0000313" key="8">
    <source>
        <dbReference type="EMBL" id="KAK2180386.1"/>
    </source>
</evidence>
<evidence type="ECO:0000256" key="3">
    <source>
        <dbReference type="ARBA" id="ARBA00022860"/>
    </source>
</evidence>
<proteinExistence type="predicted"/>
<dbReference type="SMART" id="SM00033">
    <property type="entry name" value="CH"/>
    <property type="match status" value="1"/>
</dbReference>
<dbReference type="Pfam" id="PF00307">
    <property type="entry name" value="CH"/>
    <property type="match status" value="1"/>
</dbReference>
<dbReference type="GO" id="GO:1903479">
    <property type="term" value="P:mitotic actomyosin contractile ring assembly actin filament organization"/>
    <property type="evidence" value="ECO:0007669"/>
    <property type="project" value="TreeGrafter"/>
</dbReference>
<evidence type="ECO:0000259" key="6">
    <source>
        <dbReference type="PROSITE" id="PS50018"/>
    </source>
</evidence>
<dbReference type="Proteomes" id="UP001209878">
    <property type="component" value="Unassembled WGS sequence"/>
</dbReference>
<evidence type="ECO:0000256" key="2">
    <source>
        <dbReference type="ARBA" id="ARBA00022737"/>
    </source>
</evidence>
<dbReference type="GO" id="GO:0005516">
    <property type="term" value="F:calmodulin binding"/>
    <property type="evidence" value="ECO:0007669"/>
    <property type="project" value="UniProtKB-KW"/>
</dbReference>
<gene>
    <name evidence="8" type="ORF">NP493_445g02003</name>
</gene>
<sequence length="1635" mass="186526">MPPTVELEEGLQNGVYLAKLGHFMAPELISVKKIFDKDLTRYHARGLHFRHTDNINHWLRAMEDIGLPTIFFPETTDIYDRKNMPRAIYCIHALSLYLFKLGKAPQIQDLYGKIKFTDEEISAMRKELDKYGIQMPTFSKIGGILANEMPVDEAALHAAVIAINEAIDRQVTEDTVAALENPAVHLVNVNTDLSEVYQAVLYAAKSSKAEIARNKSLDPDSSYIPDVYDELLTQAEIQGNINMTNTHRALLRLHDALTKSDNEALLQAVRAPQLMLREVEADNIQFYRDRLTKMWDVKKNNNEEEEGEEEDLLLTKEEVQAAVNASNIDADTEHQKSLAVTALNEALDGDDAEATMTALQNPVLQLPLVCNFAAPLYHEEFRNMKAEKQARLEYDEVSTGTTVLSAMATINQAVDAGDVATTFNALCGEEAMITDLDEGSRDKYQVALREAKKEKKHSACPLLTHHEVQQCVEDVNQQVADDNERIIAIGKINEAIDSGDAALILEALQLPGAKLSNIDPRQMAHYQVLLSRFKQHKAEEIDDPSAVLWYEEIQNTVDVANQQASEGEKIGVNGYVIMSVGISSVSLGVTNVDWCVSCRWACTPSMWAVETEDAANLLRCLQNPDVWLHSVTPQCSDTYLQKLQQLREEKMGAGDGGSGWMMNRIRDGHKFYFNAHQMAYSWEKIEDMKKDYSLLTRDEIQTCVSAVTATHDRELLFQANEKFIVMIQSRVRGYLARKQYNERVTFMQTQLPAIVKLQAWWRMVRQRKKYCDRRDYLRNNEDAVIKLQAQTRMHLARRRYQDRLQYFKDHEDAVVKIQSYMRSNWAKKDYKALMYGEKPAITVVRRFVHLLDIGDIDYNEEIELQKLRQQVVTDIRSNQHLEADLSQMDIKIGLLVKNRITLQDVVSHHKSLKKYRENSSSSLSTASQLGLRAFTKQSRERLEAYQHLFYLLQTNPVYLAKLIFEVPQSRTTKFMESMILTLYNYASNQREEFLLLRLFETALKEEISSKVDKMSDLVTGNPMVVKMIVGFNRNTQGQGHLRELLNPLVKNIINDKNLAINTNPIDIYKKWVNQTETETGKASGLPYDVTVEQALEYEAVRERIGQSIQALKSSTDMFLDSLFRNVDKIPYGMRYMAKVMRHALTVKFPEASEKDILKIVGNLIYYRYINPAIVSPDAFDIIDVSMSKGLSNDQRRNLGSVAKILQFAASNKGFGGDSQHLAVLNPYIMETHKRFKQYFMEVCEVVEPEVRFNVDQYTDVTRVTKPVIYISLAELSNTHKLLLEHQDKIAPDAHDPLHELLEDLGDAPDIELLVGEASVDDDAASKAQMEKTEISLTLSNKFEVPEHEQSDAHSQLIRTKRMLVDVIRCQLTGDTLPQILSCPASEEEENTHQALIKRRDRTDQKASSKTGKLVRNQSVVGDTRLPLETMKEKIRRHLEQLEKAGVVSRSDNYQSVINSIVQDIRNQRLYRQRRKQEMLRLRATLKNLAAKRAFFQEQVDYYNQYVKTCLDNLSTKGKKSGRKSMLFKRHSGSTAKGSIKYSAAKLHEKGVILEIEGLAINQFKNVLFEISATETTGVFDVNAKFMGVSMDKVELVFQDLLQLQYEGVAVMPMFDKAKINVNLLIFLLNKKFYGK</sequence>
<dbReference type="InterPro" id="IPR001715">
    <property type="entry name" value="CH_dom"/>
</dbReference>
<dbReference type="InterPro" id="IPR000048">
    <property type="entry name" value="IQ_motif_EF-hand-BS"/>
</dbReference>
<organism evidence="8 9">
    <name type="scientific">Ridgeia piscesae</name>
    <name type="common">Tubeworm</name>
    <dbReference type="NCBI Taxonomy" id="27915"/>
    <lineage>
        <taxon>Eukaryota</taxon>
        <taxon>Metazoa</taxon>
        <taxon>Spiralia</taxon>
        <taxon>Lophotrochozoa</taxon>
        <taxon>Annelida</taxon>
        <taxon>Polychaeta</taxon>
        <taxon>Sedentaria</taxon>
        <taxon>Canalipalpata</taxon>
        <taxon>Sabellida</taxon>
        <taxon>Siboglinidae</taxon>
        <taxon>Ridgeia</taxon>
    </lineage>
</organism>
<dbReference type="GO" id="GO:0051015">
    <property type="term" value="F:actin filament binding"/>
    <property type="evidence" value="ECO:0007669"/>
    <property type="project" value="TreeGrafter"/>
</dbReference>
<dbReference type="Gene3D" id="1.20.5.190">
    <property type="match status" value="2"/>
</dbReference>
<evidence type="ECO:0008006" key="10">
    <source>
        <dbReference type="Google" id="ProtNLM"/>
    </source>
</evidence>
<dbReference type="CDD" id="cd05127">
    <property type="entry name" value="RasGAP_IQGAP_like"/>
    <property type="match status" value="1"/>
</dbReference>